<proteinExistence type="predicted"/>
<gene>
    <name evidence="5" type="ORF">HNQ57_000466</name>
</gene>
<protein>
    <submittedName>
        <fullName evidence="5">AraC-like DNA-binding protein</fullName>
    </submittedName>
</protein>
<dbReference type="InterPro" id="IPR018062">
    <property type="entry name" value="HTH_AraC-typ_CS"/>
</dbReference>
<dbReference type="InterPro" id="IPR009057">
    <property type="entry name" value="Homeodomain-like_sf"/>
</dbReference>
<dbReference type="GO" id="GO:0000976">
    <property type="term" value="F:transcription cis-regulatory region binding"/>
    <property type="evidence" value="ECO:0007669"/>
    <property type="project" value="TreeGrafter"/>
</dbReference>
<evidence type="ECO:0000256" key="2">
    <source>
        <dbReference type="ARBA" id="ARBA00023125"/>
    </source>
</evidence>
<reference evidence="5 6" key="1">
    <citation type="submission" date="2020-08" db="EMBL/GenBank/DDBJ databases">
        <title>Genomic Encyclopedia of Type Strains, Phase IV (KMG-IV): sequencing the most valuable type-strain genomes for metagenomic binning, comparative biology and taxonomic classification.</title>
        <authorList>
            <person name="Goeker M."/>
        </authorList>
    </citation>
    <scope>NUCLEOTIDE SEQUENCE [LARGE SCALE GENOMIC DNA]</scope>
    <source>
        <strain evidence="5 6">DSM 25701</strain>
    </source>
</reference>
<dbReference type="PANTHER" id="PTHR47894">
    <property type="entry name" value="HTH-TYPE TRANSCRIPTIONAL REGULATOR GADX"/>
    <property type="match status" value="1"/>
</dbReference>
<keyword evidence="1" id="KW-0805">Transcription regulation</keyword>
<dbReference type="PROSITE" id="PS01124">
    <property type="entry name" value="HTH_ARAC_FAMILY_2"/>
    <property type="match status" value="1"/>
</dbReference>
<organism evidence="5 6">
    <name type="scientific">Zhongshania antarctica</name>
    <dbReference type="NCBI Taxonomy" id="641702"/>
    <lineage>
        <taxon>Bacteria</taxon>
        <taxon>Pseudomonadati</taxon>
        <taxon>Pseudomonadota</taxon>
        <taxon>Gammaproteobacteria</taxon>
        <taxon>Cellvibrionales</taxon>
        <taxon>Spongiibacteraceae</taxon>
        <taxon>Zhongshania</taxon>
    </lineage>
</organism>
<dbReference type="PROSITE" id="PS00041">
    <property type="entry name" value="HTH_ARAC_FAMILY_1"/>
    <property type="match status" value="1"/>
</dbReference>
<keyword evidence="2 5" id="KW-0238">DNA-binding</keyword>
<evidence type="ECO:0000313" key="6">
    <source>
        <dbReference type="Proteomes" id="UP000536640"/>
    </source>
</evidence>
<evidence type="ECO:0000313" key="5">
    <source>
        <dbReference type="EMBL" id="MBB5186207.1"/>
    </source>
</evidence>
<dbReference type="InterPro" id="IPR018060">
    <property type="entry name" value="HTH_AraC"/>
</dbReference>
<evidence type="ECO:0000259" key="4">
    <source>
        <dbReference type="PROSITE" id="PS01124"/>
    </source>
</evidence>
<dbReference type="AlphaFoldDB" id="A0A840R0G9"/>
<sequence>MQLIEMEQLGARLLRVLWRLLQQHYPEIDCAELGRRCNLGEEWWQNQSSNKLVNTLMLLNALRSHDAPAIALELGDLAELSDLGLLGYAMLTAANCEQATNISCHAFSEASFLVIAKLERAEQHGLIQFQLTENALPIEQLILELCSVAAWRYVQAILPEGRSAAPDYVEFSCSPPDHAARYSELLGCTVHFDSPRNTIALPIEWLSRPIPSGNEQALIACSHHVQHMLGDSYRSAGIVPQVKRLLMARPQDCHFKLENTAKLLRLSPRSLRRHLDQSGSSFRKICLDVRMELAREYLNNTRMSLKQIAYQLGYKHPSNFNRAFSDYYGNSPQAMRRANHAAFKQE</sequence>
<accession>A0A840R0G9</accession>
<evidence type="ECO:0000256" key="1">
    <source>
        <dbReference type="ARBA" id="ARBA00023015"/>
    </source>
</evidence>
<dbReference type="RefSeq" id="WP_184460997.1">
    <property type="nucleotide sequence ID" value="NZ_JACHHW010000001.1"/>
</dbReference>
<name>A0A840R0G9_9GAMM</name>
<evidence type="ECO:0000256" key="3">
    <source>
        <dbReference type="ARBA" id="ARBA00023163"/>
    </source>
</evidence>
<comment type="caution">
    <text evidence="5">The sequence shown here is derived from an EMBL/GenBank/DDBJ whole genome shotgun (WGS) entry which is preliminary data.</text>
</comment>
<dbReference type="PANTHER" id="PTHR47894:SF1">
    <property type="entry name" value="HTH-TYPE TRANSCRIPTIONAL REGULATOR VQSM"/>
    <property type="match status" value="1"/>
</dbReference>
<dbReference type="SMART" id="SM00342">
    <property type="entry name" value="HTH_ARAC"/>
    <property type="match status" value="1"/>
</dbReference>
<dbReference type="InterPro" id="IPR032687">
    <property type="entry name" value="AraC-type_N"/>
</dbReference>
<dbReference type="Pfam" id="PF12833">
    <property type="entry name" value="HTH_18"/>
    <property type="match status" value="1"/>
</dbReference>
<dbReference type="EMBL" id="JACHHW010000001">
    <property type="protein sequence ID" value="MBB5186207.1"/>
    <property type="molecule type" value="Genomic_DNA"/>
</dbReference>
<dbReference type="SUPFAM" id="SSF46689">
    <property type="entry name" value="Homeodomain-like"/>
    <property type="match status" value="1"/>
</dbReference>
<dbReference type="Pfam" id="PF12625">
    <property type="entry name" value="Arabinose_bd"/>
    <property type="match status" value="1"/>
</dbReference>
<dbReference type="GO" id="GO:0003700">
    <property type="term" value="F:DNA-binding transcription factor activity"/>
    <property type="evidence" value="ECO:0007669"/>
    <property type="project" value="InterPro"/>
</dbReference>
<keyword evidence="3" id="KW-0804">Transcription</keyword>
<dbReference type="Proteomes" id="UP000536640">
    <property type="component" value="Unassembled WGS sequence"/>
</dbReference>
<dbReference type="GO" id="GO:0005829">
    <property type="term" value="C:cytosol"/>
    <property type="evidence" value="ECO:0007669"/>
    <property type="project" value="TreeGrafter"/>
</dbReference>
<dbReference type="Gene3D" id="1.10.10.60">
    <property type="entry name" value="Homeodomain-like"/>
    <property type="match status" value="1"/>
</dbReference>
<feature type="domain" description="HTH araC/xylS-type" evidence="4">
    <location>
        <begin position="240"/>
        <end position="338"/>
    </location>
</feature>
<keyword evidence="6" id="KW-1185">Reference proteome</keyword>